<dbReference type="EMBL" id="JAPDSH010000005">
    <property type="protein sequence ID" value="MDF0480068.1"/>
    <property type="molecule type" value="Genomic_DNA"/>
</dbReference>
<gene>
    <name evidence="6" type="ORF">OL233_07155</name>
</gene>
<dbReference type="Pfam" id="PF00728">
    <property type="entry name" value="Glyco_hydro_20"/>
    <property type="match status" value="1"/>
</dbReference>
<dbReference type="RefSeq" id="WP_275471657.1">
    <property type="nucleotide sequence ID" value="NZ_JAPDSH010000005.1"/>
</dbReference>
<dbReference type="InterPro" id="IPR017853">
    <property type="entry name" value="GH"/>
</dbReference>
<dbReference type="PANTHER" id="PTHR21040:SF8">
    <property type="entry name" value="BCDNA.GH04120"/>
    <property type="match status" value="1"/>
</dbReference>
<dbReference type="Gene3D" id="3.20.20.80">
    <property type="entry name" value="Glycosidases"/>
    <property type="match status" value="1"/>
</dbReference>
<name>A0ABT5X244_9ENTE</name>
<dbReference type="Proteomes" id="UP001147148">
    <property type="component" value="Unassembled WGS sequence"/>
</dbReference>
<evidence type="ECO:0000259" key="5">
    <source>
        <dbReference type="Pfam" id="PF18088"/>
    </source>
</evidence>
<reference evidence="6" key="1">
    <citation type="submission" date="2022-10" db="EMBL/GenBank/DDBJ databases">
        <title>Vagococcus sp. isolated from poultry meat.</title>
        <authorList>
            <person name="Johansson P."/>
            <person name="Bjorkroth J."/>
        </authorList>
    </citation>
    <scope>NUCLEOTIDE SEQUENCE</scope>
    <source>
        <strain evidence="6">PNs007</strain>
    </source>
</reference>
<dbReference type="InterPro" id="IPR041063">
    <property type="entry name" value="Glyco_H_20C_C"/>
</dbReference>
<evidence type="ECO:0000313" key="6">
    <source>
        <dbReference type="EMBL" id="MDF0480068.1"/>
    </source>
</evidence>
<feature type="coiled-coil region" evidence="3">
    <location>
        <begin position="516"/>
        <end position="543"/>
    </location>
</feature>
<dbReference type="Gene3D" id="1.20.120.670">
    <property type="entry name" value="N-acetyl-b-d-glucoasminidase"/>
    <property type="match status" value="1"/>
</dbReference>
<sequence>MKLTLSGDTHLIQAGLTHLLKHLDCQLTDDGFPLTIIKRPGTLHIAKTKQEGFLSFEHTHQFFRGLRLWLDNAKETDIFDIEETQQFKTSGAMIDASRNAVPKVDTVKDFLNNMALMGLNMLMLYTEDTYEVPEYPLFGYLRGPYTKEEIQDLDRYALDLGIELVPCIQALGHLYNALQYRYAIGMKDTHDILLVDEPKTYEFLDNLFKSISDMYTTNRVHIGMDEAHDLGLGLYLNQNGYKNRFEIMNSHLRNVLNLTDKYQLKPMIWSDMYFRLGSKTDDYYDKETVIPKDIVKTMPDIQMVYWDYYHSEQEDYEYFLKKHQEFEKPLMFAGGIWTFNGMAPNYGKTWVTTNASLQACKLTNTEEVMATIWLDDGAETPLQTCLPGLQLFAEHTYKEKPSQEDIAKAFLSTTGDNLEDFLLLSKFDETPGIVKDNLMASHPSKISIWQDPLIGLYDKSFEPYPIRKHYTELAEQLGNVHSNNKDTQLIMDFYHQFAKAISLKSELGIDIQTAYTEKNKNKMSDLMKDIDELKQLVNNMHQHHREVWYTFNKAFGWEIIDIRYGGVLTRLDTASYRLKQWINGNIEELEELEVTKYIHDSTQDGYLGRNLYQHLVSPSKLSDV</sequence>
<protein>
    <submittedName>
        <fullName evidence="6">Beta-N-acetylhexosaminidase</fullName>
    </submittedName>
</protein>
<feature type="domain" description="Glycoside hydrolase family 20 catalytic" evidence="4">
    <location>
        <begin position="91"/>
        <end position="275"/>
    </location>
</feature>
<comment type="similarity">
    <text evidence="1">Belongs to the glycosyl hydrolase 20 family.</text>
</comment>
<dbReference type="InterPro" id="IPR038901">
    <property type="entry name" value="HEXDC-like"/>
</dbReference>
<organism evidence="6 7">
    <name type="scientific">Vagococcus proximus</name>
    <dbReference type="NCBI Taxonomy" id="2991417"/>
    <lineage>
        <taxon>Bacteria</taxon>
        <taxon>Bacillati</taxon>
        <taxon>Bacillota</taxon>
        <taxon>Bacilli</taxon>
        <taxon>Lactobacillales</taxon>
        <taxon>Enterococcaceae</taxon>
        <taxon>Vagococcus</taxon>
    </lineage>
</organism>
<evidence type="ECO:0000256" key="3">
    <source>
        <dbReference type="SAM" id="Coils"/>
    </source>
</evidence>
<dbReference type="SUPFAM" id="SSF51445">
    <property type="entry name" value="(Trans)glycosidases"/>
    <property type="match status" value="1"/>
</dbReference>
<accession>A0ABT5X244</accession>
<dbReference type="InterPro" id="IPR015883">
    <property type="entry name" value="Glyco_hydro_20_cat"/>
</dbReference>
<comment type="caution">
    <text evidence="6">The sequence shown here is derived from an EMBL/GenBank/DDBJ whole genome shotgun (WGS) entry which is preliminary data.</text>
</comment>
<proteinExistence type="inferred from homology"/>
<keyword evidence="3" id="KW-0175">Coiled coil</keyword>
<dbReference type="Pfam" id="PF18088">
    <property type="entry name" value="Glyco_H_20C_C"/>
    <property type="match status" value="1"/>
</dbReference>
<dbReference type="CDD" id="cd06565">
    <property type="entry name" value="GH20_GcnA-like"/>
    <property type="match status" value="1"/>
</dbReference>
<feature type="domain" description="Glycoside Hydrolase 20C C-terminal" evidence="5">
    <location>
        <begin position="419"/>
        <end position="604"/>
    </location>
</feature>
<keyword evidence="7" id="KW-1185">Reference proteome</keyword>
<dbReference type="PANTHER" id="PTHR21040">
    <property type="entry name" value="BCDNA.GH04120"/>
    <property type="match status" value="1"/>
</dbReference>
<evidence type="ECO:0000256" key="2">
    <source>
        <dbReference type="ARBA" id="ARBA00022801"/>
    </source>
</evidence>
<keyword evidence="2" id="KW-0378">Hydrolase</keyword>
<evidence type="ECO:0000259" key="4">
    <source>
        <dbReference type="Pfam" id="PF00728"/>
    </source>
</evidence>
<evidence type="ECO:0000313" key="7">
    <source>
        <dbReference type="Proteomes" id="UP001147148"/>
    </source>
</evidence>
<evidence type="ECO:0000256" key="1">
    <source>
        <dbReference type="ARBA" id="ARBA00006285"/>
    </source>
</evidence>